<dbReference type="SUPFAM" id="SSF53474">
    <property type="entry name" value="alpha/beta-Hydrolases"/>
    <property type="match status" value="1"/>
</dbReference>
<evidence type="ECO:0000313" key="2">
    <source>
        <dbReference type="Proteomes" id="UP000602124"/>
    </source>
</evidence>
<sequence>MTRPFLIVPGLNGSGEDHWQQHWLVDHPGAILVEQVGWSNPQAGRWLHRLEQAVIAHPGAVLVAHSLGTILAARLATSSVAPLVGGALLVAPADIERTSALHARTYEFGTLPMSPLPFPALVVGSRDDIYMSLDKARALATAWGAPLVDLGHVGHINVASGFGRWPGGYELARQIENQAARWQRPRQQRASSAQGLV</sequence>
<reference evidence="1" key="1">
    <citation type="submission" date="2020-12" db="EMBL/GenBank/DDBJ databases">
        <title>Devosia sp. MSA67 isolated from Mo River.</title>
        <authorList>
            <person name="Ma F."/>
            <person name="Zi Z."/>
        </authorList>
    </citation>
    <scope>NUCLEOTIDE SEQUENCE</scope>
    <source>
        <strain evidence="1">MSA67</strain>
    </source>
</reference>
<protein>
    <submittedName>
        <fullName evidence="1">Alpha/beta hydrolase</fullName>
    </submittedName>
</protein>
<keyword evidence="1" id="KW-0378">Hydrolase</keyword>
<accession>A0A934J330</accession>
<dbReference type="Proteomes" id="UP000602124">
    <property type="component" value="Unassembled WGS sequence"/>
</dbReference>
<comment type="caution">
    <text evidence="1">The sequence shown here is derived from an EMBL/GenBank/DDBJ whole genome shotgun (WGS) entry which is preliminary data.</text>
</comment>
<dbReference type="Pfam" id="PF06821">
    <property type="entry name" value="Ser_hydrolase"/>
    <property type="match status" value="1"/>
</dbReference>
<dbReference type="AlphaFoldDB" id="A0A934J330"/>
<gene>
    <name evidence="1" type="ORF">JEQ47_19620</name>
</gene>
<proteinExistence type="predicted"/>
<name>A0A934J330_9HYPH</name>
<dbReference type="RefSeq" id="WP_198878139.1">
    <property type="nucleotide sequence ID" value="NZ_JAEKMH010000006.1"/>
</dbReference>
<dbReference type="InterPro" id="IPR029058">
    <property type="entry name" value="AB_hydrolase_fold"/>
</dbReference>
<dbReference type="InterPro" id="IPR010662">
    <property type="entry name" value="RBBP9/YdeN"/>
</dbReference>
<evidence type="ECO:0000313" key="1">
    <source>
        <dbReference type="EMBL" id="MBJ3786942.1"/>
    </source>
</evidence>
<dbReference type="GO" id="GO:0016787">
    <property type="term" value="F:hydrolase activity"/>
    <property type="evidence" value="ECO:0007669"/>
    <property type="project" value="UniProtKB-KW"/>
</dbReference>
<dbReference type="Gene3D" id="3.40.50.1820">
    <property type="entry name" value="alpha/beta hydrolase"/>
    <property type="match status" value="1"/>
</dbReference>
<dbReference type="EMBL" id="JAEKMH010000006">
    <property type="protein sequence ID" value="MBJ3786942.1"/>
    <property type="molecule type" value="Genomic_DNA"/>
</dbReference>
<keyword evidence="2" id="KW-1185">Reference proteome</keyword>
<organism evidence="1 2">
    <name type="scientific">Devosia sediminis</name>
    <dbReference type="NCBI Taxonomy" id="2798801"/>
    <lineage>
        <taxon>Bacteria</taxon>
        <taxon>Pseudomonadati</taxon>
        <taxon>Pseudomonadota</taxon>
        <taxon>Alphaproteobacteria</taxon>
        <taxon>Hyphomicrobiales</taxon>
        <taxon>Devosiaceae</taxon>
        <taxon>Devosia</taxon>
    </lineage>
</organism>